<name>A0ABU1JN42_9PROT</name>
<accession>A0ABU1JN42</accession>
<protein>
    <submittedName>
        <fullName evidence="3">Uncharacterized protein</fullName>
    </submittedName>
</protein>
<evidence type="ECO:0000256" key="2">
    <source>
        <dbReference type="SAM" id="SignalP"/>
    </source>
</evidence>
<evidence type="ECO:0000313" key="4">
    <source>
        <dbReference type="Proteomes" id="UP001262410"/>
    </source>
</evidence>
<feature type="signal peptide" evidence="2">
    <location>
        <begin position="1"/>
        <end position="31"/>
    </location>
</feature>
<proteinExistence type="predicted"/>
<feature type="compositionally biased region" description="Low complexity" evidence="1">
    <location>
        <begin position="65"/>
        <end position="79"/>
    </location>
</feature>
<keyword evidence="2" id="KW-0732">Signal</keyword>
<comment type="caution">
    <text evidence="3">The sequence shown here is derived from an EMBL/GenBank/DDBJ whole genome shotgun (WGS) entry which is preliminary data.</text>
</comment>
<dbReference type="Proteomes" id="UP001262410">
    <property type="component" value="Unassembled WGS sequence"/>
</dbReference>
<gene>
    <name evidence="3" type="ORF">E9232_002555</name>
</gene>
<dbReference type="EMBL" id="JAVDPW010000004">
    <property type="protein sequence ID" value="MDR6290034.1"/>
    <property type="molecule type" value="Genomic_DNA"/>
</dbReference>
<organism evidence="3 4">
    <name type="scientific">Inquilinus ginsengisoli</name>
    <dbReference type="NCBI Taxonomy" id="363840"/>
    <lineage>
        <taxon>Bacteria</taxon>
        <taxon>Pseudomonadati</taxon>
        <taxon>Pseudomonadota</taxon>
        <taxon>Alphaproteobacteria</taxon>
        <taxon>Rhodospirillales</taxon>
        <taxon>Rhodospirillaceae</taxon>
        <taxon>Inquilinus</taxon>
    </lineage>
</organism>
<feature type="chain" id="PRO_5046117376" evidence="2">
    <location>
        <begin position="32"/>
        <end position="87"/>
    </location>
</feature>
<sequence length="87" mass="8648">MVSLLKSARAVGLAALMMLAAVMGGTLVSHALPSPDPDDVPTRLGPDAVSSFQAAPMVSQPEEMSSGAGHASASADGYGRAAIDGRP</sequence>
<reference evidence="3 4" key="1">
    <citation type="submission" date="2023-07" db="EMBL/GenBank/DDBJ databases">
        <title>Sorghum-associated microbial communities from plants grown in Nebraska, USA.</title>
        <authorList>
            <person name="Schachtman D."/>
        </authorList>
    </citation>
    <scope>NUCLEOTIDE SEQUENCE [LARGE SCALE GENOMIC DNA]</scope>
    <source>
        <strain evidence="3 4">584</strain>
    </source>
</reference>
<evidence type="ECO:0000313" key="3">
    <source>
        <dbReference type="EMBL" id="MDR6290034.1"/>
    </source>
</evidence>
<feature type="region of interest" description="Disordered" evidence="1">
    <location>
        <begin position="28"/>
        <end position="47"/>
    </location>
</feature>
<evidence type="ECO:0000256" key="1">
    <source>
        <dbReference type="SAM" id="MobiDB-lite"/>
    </source>
</evidence>
<dbReference type="RefSeq" id="WP_309794445.1">
    <property type="nucleotide sequence ID" value="NZ_JAVDPW010000004.1"/>
</dbReference>
<feature type="region of interest" description="Disordered" evidence="1">
    <location>
        <begin position="56"/>
        <end position="87"/>
    </location>
</feature>
<keyword evidence="4" id="KW-1185">Reference proteome</keyword>